<evidence type="ECO:0000259" key="1">
    <source>
        <dbReference type="Pfam" id="PF13649"/>
    </source>
</evidence>
<keyword evidence="3" id="KW-1185">Reference proteome</keyword>
<dbReference type="GO" id="GO:0032259">
    <property type="term" value="P:methylation"/>
    <property type="evidence" value="ECO:0007669"/>
    <property type="project" value="UniProtKB-KW"/>
</dbReference>
<feature type="domain" description="Methyltransferase" evidence="1">
    <location>
        <begin position="53"/>
        <end position="148"/>
    </location>
</feature>
<dbReference type="InterPro" id="IPR029063">
    <property type="entry name" value="SAM-dependent_MTases_sf"/>
</dbReference>
<evidence type="ECO:0000313" key="2">
    <source>
        <dbReference type="EMBL" id="MBB3891247.1"/>
    </source>
</evidence>
<dbReference type="GO" id="GO:0008168">
    <property type="term" value="F:methyltransferase activity"/>
    <property type="evidence" value="ECO:0007669"/>
    <property type="project" value="UniProtKB-KW"/>
</dbReference>
<proteinExistence type="predicted"/>
<dbReference type="SUPFAM" id="SSF53335">
    <property type="entry name" value="S-adenosyl-L-methionine-dependent methyltransferases"/>
    <property type="match status" value="1"/>
</dbReference>
<comment type="caution">
    <text evidence="2">The sequence shown here is derived from an EMBL/GenBank/DDBJ whole genome shotgun (WGS) entry which is preliminary data.</text>
</comment>
<dbReference type="InterPro" id="IPR041698">
    <property type="entry name" value="Methyltransf_25"/>
</dbReference>
<organism evidence="2 3">
    <name type="scientific">Phenylobacterium haematophilum</name>
    <dbReference type="NCBI Taxonomy" id="98513"/>
    <lineage>
        <taxon>Bacteria</taxon>
        <taxon>Pseudomonadati</taxon>
        <taxon>Pseudomonadota</taxon>
        <taxon>Alphaproteobacteria</taxon>
        <taxon>Caulobacterales</taxon>
        <taxon>Caulobacteraceae</taxon>
        <taxon>Phenylobacterium</taxon>
    </lineage>
</organism>
<dbReference type="CDD" id="cd02440">
    <property type="entry name" value="AdoMet_MTases"/>
    <property type="match status" value="1"/>
</dbReference>
<reference evidence="2 3" key="1">
    <citation type="submission" date="2020-08" db="EMBL/GenBank/DDBJ databases">
        <title>Genomic Encyclopedia of Type Strains, Phase IV (KMG-IV): sequencing the most valuable type-strain genomes for metagenomic binning, comparative biology and taxonomic classification.</title>
        <authorList>
            <person name="Goeker M."/>
        </authorList>
    </citation>
    <scope>NUCLEOTIDE SEQUENCE [LARGE SCALE GENOMIC DNA]</scope>
    <source>
        <strain evidence="2 3">DSM 21793</strain>
    </source>
</reference>
<gene>
    <name evidence="2" type="ORF">GGQ61_001964</name>
</gene>
<name>A0A840A1N6_9CAUL</name>
<dbReference type="Gene3D" id="2.20.130.10">
    <property type="entry name" value="CAC2371-like domains"/>
    <property type="match status" value="1"/>
</dbReference>
<dbReference type="Pfam" id="PF13649">
    <property type="entry name" value="Methyltransf_25"/>
    <property type="match status" value="1"/>
</dbReference>
<keyword evidence="2" id="KW-0808">Transferase</keyword>
<dbReference type="Proteomes" id="UP000530564">
    <property type="component" value="Unassembled WGS sequence"/>
</dbReference>
<accession>A0A840A1N6</accession>
<dbReference type="EMBL" id="JACIDK010000002">
    <property type="protein sequence ID" value="MBB3891247.1"/>
    <property type="molecule type" value="Genomic_DNA"/>
</dbReference>
<protein>
    <submittedName>
        <fullName evidence="2">SAM-dependent methyltransferase</fullName>
    </submittedName>
</protein>
<dbReference type="Gene3D" id="3.40.50.150">
    <property type="entry name" value="Vaccinia Virus protein VP39"/>
    <property type="match status" value="1"/>
</dbReference>
<sequence>MSIAEPISVPTNAPHPNRYGAMCTEVYDLDKPPGSLPDVPFYLERLAGTEGPILEAGVGTGRLLIPLLEAGLEVEGFDRSADMLASCARHCAARGLSPALRQARFQDFGYDHDFAAILVPAGTFTLLDDFAEALAVLKRFFDHLRPGGRLLIDLMPLGHLTSERPDIRTWTTPSGDVLRIEGRAVEIDLVRQRRVTHDRYERWRDGRLVETELEIMAFRFWGLKEFELALAAAGFSCISVGADHQPGRPPGRSSRILNFEARRPV</sequence>
<evidence type="ECO:0000313" key="3">
    <source>
        <dbReference type="Proteomes" id="UP000530564"/>
    </source>
</evidence>
<dbReference type="AlphaFoldDB" id="A0A840A1N6"/>
<keyword evidence="2" id="KW-0489">Methyltransferase</keyword>
<dbReference type="RefSeq" id="WP_183771942.1">
    <property type="nucleotide sequence ID" value="NZ_JACIDK010000002.1"/>
</dbReference>